<keyword evidence="2" id="KW-1185">Reference proteome</keyword>
<sequence length="200" mass="22938">MVTDNGRSYNSQWEILAKNDPVAAVTVYEEAGRVRSEFIRSERERERSHVFRLDGILRSDWLRDDDDVRDKGEQTPYLMVTTATGQLLQAAGLMLSQGFKAPICQSILIDLEFLRGFQELSRDPWKDSSRTSKAPCLVSRLFKDYMNILDLLSLQKPTLTLAWNSFKVLKEISKDFIRLSLEDHVSHNPPETTSRCPGRS</sequence>
<dbReference type="EMBL" id="CAUIWU010000006">
    <property type="protein sequence ID" value="CAJ1048384.1"/>
    <property type="molecule type" value="Genomic_DNA"/>
</dbReference>
<accession>A0AAV1EI27</accession>
<evidence type="ECO:0000313" key="1">
    <source>
        <dbReference type="EMBL" id="CAJ1048384.1"/>
    </source>
</evidence>
<evidence type="ECO:0000313" key="2">
    <source>
        <dbReference type="Proteomes" id="UP001178508"/>
    </source>
</evidence>
<dbReference type="Proteomes" id="UP001178508">
    <property type="component" value="Unassembled WGS sequence"/>
</dbReference>
<organism evidence="1 2">
    <name type="scientific">Xyrichtys novacula</name>
    <name type="common">Pearly razorfish</name>
    <name type="synonym">Hemipteronotus novacula</name>
    <dbReference type="NCBI Taxonomy" id="13765"/>
    <lineage>
        <taxon>Eukaryota</taxon>
        <taxon>Metazoa</taxon>
        <taxon>Chordata</taxon>
        <taxon>Craniata</taxon>
        <taxon>Vertebrata</taxon>
        <taxon>Euteleostomi</taxon>
        <taxon>Actinopterygii</taxon>
        <taxon>Neopterygii</taxon>
        <taxon>Teleostei</taxon>
        <taxon>Neoteleostei</taxon>
        <taxon>Acanthomorphata</taxon>
        <taxon>Eupercaria</taxon>
        <taxon>Labriformes</taxon>
        <taxon>Labridae</taxon>
        <taxon>Xyrichtys</taxon>
    </lineage>
</organism>
<dbReference type="AlphaFoldDB" id="A0AAV1EI27"/>
<proteinExistence type="predicted"/>
<reference evidence="1" key="1">
    <citation type="submission" date="2023-08" db="EMBL/GenBank/DDBJ databases">
        <authorList>
            <person name="Alioto T."/>
            <person name="Alioto T."/>
            <person name="Gomez Garrido J."/>
        </authorList>
    </citation>
    <scope>NUCLEOTIDE SEQUENCE</scope>
</reference>
<comment type="caution">
    <text evidence="1">The sequence shown here is derived from an EMBL/GenBank/DDBJ whole genome shotgun (WGS) entry which is preliminary data.</text>
</comment>
<protein>
    <submittedName>
        <fullName evidence="1">Uncharacterized protein</fullName>
    </submittedName>
</protein>
<gene>
    <name evidence="1" type="ORF">XNOV1_A016550</name>
</gene>
<name>A0AAV1EI27_XYRNO</name>